<evidence type="ECO:0000256" key="2">
    <source>
        <dbReference type="ARBA" id="ARBA00008335"/>
    </source>
</evidence>
<feature type="transmembrane region" description="Helical" evidence="6">
    <location>
        <begin position="514"/>
        <end position="534"/>
    </location>
</feature>
<dbReference type="Pfam" id="PF07690">
    <property type="entry name" value="MFS_1"/>
    <property type="match status" value="1"/>
</dbReference>
<dbReference type="Gene3D" id="1.20.1250.20">
    <property type="entry name" value="MFS general substrate transporter like domains"/>
    <property type="match status" value="1"/>
</dbReference>
<dbReference type="PROSITE" id="PS50850">
    <property type="entry name" value="MFS"/>
    <property type="match status" value="1"/>
</dbReference>
<dbReference type="EMBL" id="WIWS01000114">
    <property type="protein sequence ID" value="KAF3205707.1"/>
    <property type="molecule type" value="Genomic_DNA"/>
</dbReference>
<evidence type="ECO:0000313" key="9">
    <source>
        <dbReference type="EMBL" id="KAF3226460.1"/>
    </source>
</evidence>
<dbReference type="FunFam" id="1.20.1250.20:FF:000082">
    <property type="entry name" value="MFS multidrug transporter, putative"/>
    <property type="match status" value="1"/>
</dbReference>
<evidence type="ECO:0000256" key="5">
    <source>
        <dbReference type="ARBA" id="ARBA00023136"/>
    </source>
</evidence>
<dbReference type="GO" id="GO:0140115">
    <property type="term" value="P:export across plasma membrane"/>
    <property type="evidence" value="ECO:0007669"/>
    <property type="project" value="UniProtKB-ARBA"/>
</dbReference>
<evidence type="ECO:0000256" key="6">
    <source>
        <dbReference type="SAM" id="Phobius"/>
    </source>
</evidence>
<keyword evidence="3 6" id="KW-0812">Transmembrane</keyword>
<keyword evidence="4 6" id="KW-1133">Transmembrane helix</keyword>
<dbReference type="SUPFAM" id="SSF103473">
    <property type="entry name" value="MFS general substrate transporter"/>
    <property type="match status" value="1"/>
</dbReference>
<dbReference type="Proteomes" id="UP000483672">
    <property type="component" value="Unassembled WGS sequence"/>
</dbReference>
<accession>A0A6G1MCF1</accession>
<feature type="transmembrane region" description="Helical" evidence="6">
    <location>
        <begin position="180"/>
        <end position="201"/>
    </location>
</feature>
<evidence type="ECO:0000313" key="10">
    <source>
        <dbReference type="Proteomes" id="UP000472727"/>
    </source>
</evidence>
<dbReference type="PANTHER" id="PTHR23502:SF7">
    <property type="entry name" value="DRUG_PROTON ANTIPORTER YHK8-RELATED"/>
    <property type="match status" value="1"/>
</dbReference>
<evidence type="ECO:0000256" key="1">
    <source>
        <dbReference type="ARBA" id="ARBA00004141"/>
    </source>
</evidence>
<dbReference type="Proteomes" id="UP000472727">
    <property type="component" value="Unassembled WGS sequence"/>
</dbReference>
<dbReference type="GO" id="GO:0005886">
    <property type="term" value="C:plasma membrane"/>
    <property type="evidence" value="ECO:0007669"/>
    <property type="project" value="TreeGrafter"/>
</dbReference>
<feature type="domain" description="Major facilitator superfamily (MFS) profile" evidence="7">
    <location>
        <begin position="114"/>
        <end position="538"/>
    </location>
</feature>
<dbReference type="GO" id="GO:0022857">
    <property type="term" value="F:transmembrane transporter activity"/>
    <property type="evidence" value="ECO:0007669"/>
    <property type="project" value="InterPro"/>
</dbReference>
<dbReference type="GO" id="GO:0042908">
    <property type="term" value="P:xenobiotic transport"/>
    <property type="evidence" value="ECO:0007669"/>
    <property type="project" value="UniProtKB-ARBA"/>
</dbReference>
<feature type="transmembrane region" description="Helical" evidence="6">
    <location>
        <begin position="268"/>
        <end position="287"/>
    </location>
</feature>
<sequence length="550" mass="60807">MNYFLALEGRQTYDMATDLAEPNYSVAASEVGESNPRDLTAMGGSAETLNEKRDGVDAIANDPDFKAVEEGDQVPIEKPKEQQANGQDPFLVLWEGHGDPGCPKGMKKRTKWIITLIVAAGAFNTTCASSIYTSTYSQIEKEFGSSHELAIAGLSLFVMGLGVGPMFLAPLSEFYGRRPIYIISFACYILFLIPCAAAQNITTLLVGRFLDGVAGSAFLSVAGGTVGDMFEGSDLGLPMMVYTASPFIGPEVGPLIGGFINENTNWRWTWYVMIIWSFVQWILLCLIPETYNPILLQRKAAKIRRETGDDRYYAPYDKRTDGILKTVLVSCQRPFQLLVFEPMVLALCTFTALLLGILYMFFQAFGFIFRGTYGFTLSQLGLSFLGLFVGMLMGVMTDPIWRRTYAKLVAKRGESIPEFRLTPGILGGVLVPVGMFWFGWTTYKSVHWIVPIIGSTVFGMGTLLVYSAVFAFLVDCYPLYAASAMAANSFSRSCFAAGFPLFSTQMYQTLGAQYATLILALLTVVMAPFPFLFFKYGEQLRKHSRYAKSP</sequence>
<dbReference type="EMBL" id="WIPF01000023">
    <property type="protein sequence ID" value="KAF3226460.1"/>
    <property type="molecule type" value="Genomic_DNA"/>
</dbReference>
<dbReference type="CDD" id="cd17323">
    <property type="entry name" value="MFS_Tpo1_MDR_like"/>
    <property type="match status" value="1"/>
</dbReference>
<feature type="transmembrane region" description="Helical" evidence="6">
    <location>
        <begin position="446"/>
        <end position="472"/>
    </location>
</feature>
<feature type="transmembrane region" description="Helical" evidence="6">
    <location>
        <begin position="343"/>
        <end position="368"/>
    </location>
</feature>
<feature type="transmembrane region" description="Helical" evidence="6">
    <location>
        <begin position="421"/>
        <end position="440"/>
    </location>
</feature>
<evidence type="ECO:0000256" key="3">
    <source>
        <dbReference type="ARBA" id="ARBA00022692"/>
    </source>
</evidence>
<feature type="transmembrane region" description="Helical" evidence="6">
    <location>
        <begin position="149"/>
        <end position="168"/>
    </location>
</feature>
<name>A0A6G1MCF1_ORBOL</name>
<evidence type="ECO:0000313" key="11">
    <source>
        <dbReference type="Proteomes" id="UP000483672"/>
    </source>
</evidence>
<comment type="caution">
    <text evidence="9">The sequence shown here is derived from an EMBL/GenBank/DDBJ whole genome shotgun (WGS) entry which is preliminary data.</text>
</comment>
<comment type="subcellular location">
    <subcellularLocation>
        <location evidence="1">Membrane</location>
        <topology evidence="1">Multi-pass membrane protein</topology>
    </subcellularLocation>
</comment>
<gene>
    <name evidence="8" type="ORF">TWF106_001029</name>
    <name evidence="9" type="ORF">TWF191_004721</name>
</gene>
<dbReference type="PROSITE" id="PS00216">
    <property type="entry name" value="SUGAR_TRANSPORT_1"/>
    <property type="match status" value="1"/>
</dbReference>
<keyword evidence="5 6" id="KW-0472">Membrane</keyword>
<reference evidence="10 11" key="1">
    <citation type="submission" date="2019-06" db="EMBL/GenBank/DDBJ databases">
        <authorList>
            <person name="Palmer J.M."/>
        </authorList>
    </citation>
    <scope>NUCLEOTIDE SEQUENCE [LARGE SCALE GENOMIC DNA]</scope>
    <source>
        <strain evidence="8 10">TWF106</strain>
        <strain evidence="9 11">TWF191</strain>
    </source>
</reference>
<dbReference type="AlphaFoldDB" id="A0A6G1MCF1"/>
<dbReference type="InterPro" id="IPR011701">
    <property type="entry name" value="MFS"/>
</dbReference>
<dbReference type="InterPro" id="IPR005829">
    <property type="entry name" value="Sugar_transporter_CS"/>
</dbReference>
<organism evidence="9 11">
    <name type="scientific">Orbilia oligospora</name>
    <name type="common">Nematode-trapping fungus</name>
    <name type="synonym">Arthrobotrys oligospora</name>
    <dbReference type="NCBI Taxonomy" id="2813651"/>
    <lineage>
        <taxon>Eukaryota</taxon>
        <taxon>Fungi</taxon>
        <taxon>Dikarya</taxon>
        <taxon>Ascomycota</taxon>
        <taxon>Pezizomycotina</taxon>
        <taxon>Orbiliomycetes</taxon>
        <taxon>Orbiliales</taxon>
        <taxon>Orbiliaceae</taxon>
        <taxon>Orbilia</taxon>
    </lineage>
</organism>
<evidence type="ECO:0000313" key="8">
    <source>
        <dbReference type="EMBL" id="KAF3205707.1"/>
    </source>
</evidence>
<dbReference type="PANTHER" id="PTHR23502">
    <property type="entry name" value="MAJOR FACILITATOR SUPERFAMILY"/>
    <property type="match status" value="1"/>
</dbReference>
<feature type="transmembrane region" description="Helical" evidence="6">
    <location>
        <begin position="112"/>
        <end position="133"/>
    </location>
</feature>
<comment type="similarity">
    <text evidence="2">Belongs to the major facilitator superfamily.</text>
</comment>
<dbReference type="InterPro" id="IPR020846">
    <property type="entry name" value="MFS_dom"/>
</dbReference>
<evidence type="ECO:0000259" key="7">
    <source>
        <dbReference type="PROSITE" id="PS50850"/>
    </source>
</evidence>
<protein>
    <recommendedName>
        <fullName evidence="7">Major facilitator superfamily (MFS) profile domain-containing protein</fullName>
    </recommendedName>
</protein>
<dbReference type="InterPro" id="IPR036259">
    <property type="entry name" value="MFS_trans_sf"/>
</dbReference>
<proteinExistence type="inferred from homology"/>
<evidence type="ECO:0000256" key="4">
    <source>
        <dbReference type="ARBA" id="ARBA00022989"/>
    </source>
</evidence>
<feature type="transmembrane region" description="Helical" evidence="6">
    <location>
        <begin position="380"/>
        <end position="401"/>
    </location>
</feature>